<dbReference type="InterPro" id="IPR011990">
    <property type="entry name" value="TPR-like_helical_dom_sf"/>
</dbReference>
<gene>
    <name evidence="1" type="ORF">LCGC14_0758660</name>
</gene>
<proteinExistence type="predicted"/>
<dbReference type="SUPFAM" id="SSF48452">
    <property type="entry name" value="TPR-like"/>
    <property type="match status" value="1"/>
</dbReference>
<evidence type="ECO:0000313" key="1">
    <source>
        <dbReference type="EMBL" id="KKN37915.1"/>
    </source>
</evidence>
<sequence length="606" mass="67044">MPRYVHIIACNAALLFGVSSGMLGATTTDLVEALVPDVAALQNGWRKDMDLNRWSASGFHNDLRQQIETLSSEHGSRNEDIMLNLAELYITHMLLYEASSVLTGITPVGKGAIRRHRTLSDAVRLLEGKPPTEGAPEHSTSPLALPSRPDRAFWASLDAISTSDVLSLSLNIEPSFAGLSRQPAAVIRATLPVLLEAAIELDRRQYVDAALRLLDEQQDLSAATAGAFLRARAAEKRGNDTTALKDYLDAASGWDQYAVRARLAIADMSLRNGSRGALLAAQNTLATGSEAWRGGRYELEVLRRLGRVYHALGNDAEHVLTLGKLLLRFPHRAETASILEEVQGLLRNVYDKGSKGQYPLSAWMALHLKLMPYFRYLDGFTDQIETLGDYVLTLGATDLAAKEFRRAARILQERQEERDSSFNQTIFRLHLKLAQTQSRAGSYADARLTLELMDIDDAGALEEEFRIVLAGILAKLGDRPALMDAKVKVPSSDYLRNLGLAFSEEQRWTQATDVLLRLWNKYPEDFYLQDATRLLIAAYRSEDVETLDLVTRAYPSLTSSNSLISLANSISEERDSIFPLRADRAAESLGRLEQAFESIAKSGISP</sequence>
<comment type="caution">
    <text evidence="1">The sequence shown here is derived from an EMBL/GenBank/DDBJ whole genome shotgun (WGS) entry which is preliminary data.</text>
</comment>
<accession>A0A0F9Q1Y3</accession>
<protein>
    <submittedName>
        <fullName evidence="1">Uncharacterized protein</fullName>
    </submittedName>
</protein>
<dbReference type="AlphaFoldDB" id="A0A0F9Q1Y3"/>
<reference evidence="1" key="1">
    <citation type="journal article" date="2015" name="Nature">
        <title>Complex archaea that bridge the gap between prokaryotes and eukaryotes.</title>
        <authorList>
            <person name="Spang A."/>
            <person name="Saw J.H."/>
            <person name="Jorgensen S.L."/>
            <person name="Zaremba-Niedzwiedzka K."/>
            <person name="Martijn J."/>
            <person name="Lind A.E."/>
            <person name="van Eijk R."/>
            <person name="Schleper C."/>
            <person name="Guy L."/>
            <person name="Ettema T.J."/>
        </authorList>
    </citation>
    <scope>NUCLEOTIDE SEQUENCE</scope>
</reference>
<name>A0A0F9Q1Y3_9ZZZZ</name>
<dbReference type="EMBL" id="LAZR01001862">
    <property type="protein sequence ID" value="KKN37915.1"/>
    <property type="molecule type" value="Genomic_DNA"/>
</dbReference>
<organism evidence="1">
    <name type="scientific">marine sediment metagenome</name>
    <dbReference type="NCBI Taxonomy" id="412755"/>
    <lineage>
        <taxon>unclassified sequences</taxon>
        <taxon>metagenomes</taxon>
        <taxon>ecological metagenomes</taxon>
    </lineage>
</organism>